<feature type="domain" description="Aminoacyl-transfer RNA synthetases class-II family profile" evidence="8">
    <location>
        <begin position="143"/>
        <end position="430"/>
    </location>
</feature>
<dbReference type="InterPro" id="IPR002312">
    <property type="entry name" value="Asp/Asn-tRNA-synth_IIb"/>
</dbReference>
<dbReference type="Gene3D" id="3.30.930.10">
    <property type="entry name" value="Bira Bifunctional Protein, Domain 2"/>
    <property type="match status" value="2"/>
</dbReference>
<dbReference type="PANTHER" id="PTHR22594:SF5">
    <property type="entry name" value="ASPARTATE--TRNA LIGASE, MITOCHONDRIAL"/>
    <property type="match status" value="1"/>
</dbReference>
<dbReference type="InterPro" id="IPR004364">
    <property type="entry name" value="Aa-tRNA-synt_II"/>
</dbReference>
<dbReference type="Proteomes" id="UP000177740">
    <property type="component" value="Unassembled WGS sequence"/>
</dbReference>
<proteinExistence type="inferred from homology"/>
<feature type="binding site" evidence="7">
    <location>
        <position position="364"/>
    </location>
    <ligand>
        <name>L-aspartate</name>
        <dbReference type="ChEBI" id="CHEBI:29991"/>
    </ligand>
</feature>
<evidence type="ECO:0000256" key="5">
    <source>
        <dbReference type="ARBA" id="ARBA00022917"/>
    </source>
</evidence>
<dbReference type="EMBL" id="MHMM01000015">
    <property type="protein sequence ID" value="OGZ26826.1"/>
    <property type="molecule type" value="Genomic_DNA"/>
</dbReference>
<feature type="binding site" evidence="7">
    <location>
        <position position="219"/>
    </location>
    <ligand>
        <name>L-aspartate</name>
        <dbReference type="ChEBI" id="CHEBI:29991"/>
    </ligand>
</feature>
<keyword evidence="3 7" id="KW-0547">Nucleotide-binding</keyword>
<dbReference type="PRINTS" id="PR01042">
    <property type="entry name" value="TRNASYNTHASP"/>
</dbReference>
<comment type="subunit">
    <text evidence="7">Homodimer.</text>
</comment>
<organism evidence="9 10">
    <name type="scientific">Candidatus Nealsonbacteria bacterium RIFOXYB1_FULL_40_15</name>
    <dbReference type="NCBI Taxonomy" id="1801677"/>
    <lineage>
        <taxon>Bacteria</taxon>
        <taxon>Candidatus Nealsoniibacteriota</taxon>
    </lineage>
</organism>
<gene>
    <name evidence="7" type="primary">aspS</name>
    <name evidence="9" type="ORF">A2365_01350</name>
</gene>
<dbReference type="InterPro" id="IPR012340">
    <property type="entry name" value="NA-bd_OB-fold"/>
</dbReference>
<evidence type="ECO:0000259" key="8">
    <source>
        <dbReference type="PROSITE" id="PS50862"/>
    </source>
</evidence>
<keyword evidence="2 7" id="KW-0436">Ligase</keyword>
<dbReference type="GO" id="GO:0006422">
    <property type="term" value="P:aspartyl-tRNA aminoacylation"/>
    <property type="evidence" value="ECO:0007669"/>
    <property type="project" value="UniProtKB-UniRule"/>
</dbReference>
<dbReference type="STRING" id="1801677.A2365_01350"/>
<evidence type="ECO:0000256" key="2">
    <source>
        <dbReference type="ARBA" id="ARBA00022598"/>
    </source>
</evidence>
<keyword evidence="5 7" id="KW-0648">Protein biosynthesis</keyword>
<dbReference type="Gene3D" id="3.30.1360.30">
    <property type="entry name" value="GAD-like domain"/>
    <property type="match status" value="1"/>
</dbReference>
<feature type="binding site" evidence="7">
    <location>
        <position position="173"/>
    </location>
    <ligand>
        <name>L-aspartate</name>
        <dbReference type="ChEBI" id="CHEBI:29991"/>
    </ligand>
</feature>
<dbReference type="PROSITE" id="PS50862">
    <property type="entry name" value="AA_TRNA_LIGASE_II"/>
    <property type="match status" value="1"/>
</dbReference>
<dbReference type="InterPro" id="IPR047090">
    <property type="entry name" value="AspRS_core"/>
</dbReference>
<evidence type="ECO:0000313" key="10">
    <source>
        <dbReference type="Proteomes" id="UP000177740"/>
    </source>
</evidence>
<dbReference type="InterPro" id="IPR004115">
    <property type="entry name" value="GAD-like_sf"/>
</dbReference>
<feature type="binding site" evidence="7">
    <location>
        <position position="228"/>
    </location>
    <ligand>
        <name>ATP</name>
        <dbReference type="ChEBI" id="CHEBI:30616"/>
    </ligand>
</feature>
<evidence type="ECO:0000256" key="4">
    <source>
        <dbReference type="ARBA" id="ARBA00022840"/>
    </source>
</evidence>
<dbReference type="CDD" id="cd04317">
    <property type="entry name" value="EcAspRS_like_N"/>
    <property type="match status" value="1"/>
</dbReference>
<dbReference type="AlphaFoldDB" id="A0A1G2EM09"/>
<keyword evidence="6 7" id="KW-0030">Aminoacyl-tRNA synthetase</keyword>
<dbReference type="CDD" id="cd00777">
    <property type="entry name" value="AspRS_core"/>
    <property type="match status" value="1"/>
</dbReference>
<comment type="caution">
    <text evidence="9">The sequence shown here is derived from an EMBL/GenBank/DDBJ whole genome shotgun (WGS) entry which is preliminary data.</text>
</comment>
<dbReference type="Gene3D" id="2.40.50.140">
    <property type="entry name" value="Nucleic acid-binding proteins"/>
    <property type="match status" value="1"/>
</dbReference>
<dbReference type="Pfam" id="PF00152">
    <property type="entry name" value="tRNA-synt_2"/>
    <property type="match status" value="1"/>
</dbReference>
<protein>
    <recommendedName>
        <fullName evidence="7">Aspartate--tRNA(Asp/Asn) ligase</fullName>
        <ecNumber evidence="7">6.1.1.23</ecNumber>
    </recommendedName>
    <alternativeName>
        <fullName evidence="7">Aspartyl-tRNA synthetase</fullName>
        <shortName evidence="7">AspRS</shortName>
    </alternativeName>
    <alternativeName>
        <fullName evidence="7">Non-discriminating aspartyl-tRNA synthetase</fullName>
        <shortName evidence="7">ND-AspRS</shortName>
    </alternativeName>
</protein>
<feature type="binding site" evidence="7">
    <location>
        <position position="357"/>
    </location>
    <ligand>
        <name>ATP</name>
        <dbReference type="ChEBI" id="CHEBI:30616"/>
    </ligand>
</feature>
<evidence type="ECO:0000256" key="6">
    <source>
        <dbReference type="ARBA" id="ARBA00023146"/>
    </source>
</evidence>
<dbReference type="GO" id="GO:0004815">
    <property type="term" value="F:aspartate-tRNA ligase activity"/>
    <property type="evidence" value="ECO:0007669"/>
    <property type="project" value="UniProtKB-UniRule"/>
</dbReference>
<dbReference type="InterPro" id="IPR004524">
    <property type="entry name" value="Asp-tRNA-ligase_1"/>
</dbReference>
<evidence type="ECO:0000256" key="7">
    <source>
        <dbReference type="HAMAP-Rule" id="MF_00044"/>
    </source>
</evidence>
<dbReference type="EC" id="6.1.1.23" evidence="7"/>
<evidence type="ECO:0000256" key="1">
    <source>
        <dbReference type="ARBA" id="ARBA00006303"/>
    </source>
</evidence>
<feature type="binding site" evidence="7">
    <location>
        <begin position="409"/>
        <end position="412"/>
    </location>
    <ligand>
        <name>ATP</name>
        <dbReference type="ChEBI" id="CHEBI:30616"/>
    </ligand>
</feature>
<dbReference type="GO" id="GO:0005524">
    <property type="term" value="F:ATP binding"/>
    <property type="evidence" value="ECO:0007669"/>
    <property type="project" value="UniProtKB-UniRule"/>
</dbReference>
<dbReference type="Pfam" id="PF01336">
    <property type="entry name" value="tRNA_anti-codon"/>
    <property type="match status" value="1"/>
</dbReference>
<dbReference type="InterPro" id="IPR004365">
    <property type="entry name" value="NA-bd_OB_tRNA"/>
</dbReference>
<dbReference type="PANTHER" id="PTHR22594">
    <property type="entry name" value="ASPARTYL/LYSYL-TRNA SYNTHETASE"/>
    <property type="match status" value="1"/>
</dbReference>
<feature type="site" description="Important for tRNA non-discrimination" evidence="7">
    <location>
        <position position="29"/>
    </location>
</feature>
<feature type="binding site" evidence="7">
    <location>
        <begin position="219"/>
        <end position="221"/>
    </location>
    <ligand>
        <name>ATP</name>
        <dbReference type="ChEBI" id="CHEBI:30616"/>
    </ligand>
</feature>
<sequence length="463" mass="53895">MKRIWIKDTIKKKSEKVKVSGWISSVRSHGKIIFADLRDFSGSLQLVFVPSDKETYEKAKRIRSEWVVEVGGKISERPENMFNDKIETGRIELSADNLNILSEAENIPFSIEGLGFDISEEKRMKYRYIDLRRERLKKNLIERQKIIQFIRSYLQERSFVEVETPIITKSTPEGARDFVIPSRIQKGKFYALPQSPQQYKQLLQVAGIERYFQIARCFRDEDPRADRQAEFTQLDLEMSFVEQEDVISLIEPLLIELVKNLYPEKNIQEVPFPRISYQEAMEKYKTDRPDLRKSPENLAFCWVLDFPFFEKDENKKWTFTHNPFSAPKPEFMEDLLGKRNIEKILTTQYDVVLNGYEIGGGSIRNHKPEALKAVFEIMGYKESEIKDKFGHMLEAFAYGAPPHGGIAWGMDRLIALLMGEQNIREVIAFPKTGDSRDLMMGSPDEISPKQLKELGIKVEKKKK</sequence>
<reference evidence="9 10" key="1">
    <citation type="journal article" date="2016" name="Nat. Commun.">
        <title>Thousands of microbial genomes shed light on interconnected biogeochemical processes in an aquifer system.</title>
        <authorList>
            <person name="Anantharaman K."/>
            <person name="Brown C.T."/>
            <person name="Hug L.A."/>
            <person name="Sharon I."/>
            <person name="Castelle C.J."/>
            <person name="Probst A.J."/>
            <person name="Thomas B.C."/>
            <person name="Singh A."/>
            <person name="Wilkins M.J."/>
            <person name="Karaoz U."/>
            <person name="Brodie E.L."/>
            <person name="Williams K.H."/>
            <person name="Hubbard S.S."/>
            <person name="Banfield J.F."/>
        </authorList>
    </citation>
    <scope>NUCLEOTIDE SEQUENCE [LARGE SCALE GENOMIC DNA]</scope>
</reference>
<comment type="catalytic activity">
    <reaction evidence="7">
        <text>tRNA(Asx) + L-aspartate + ATP = L-aspartyl-tRNA(Asx) + AMP + diphosphate</text>
        <dbReference type="Rhea" id="RHEA:18349"/>
        <dbReference type="Rhea" id="RHEA-COMP:9710"/>
        <dbReference type="Rhea" id="RHEA-COMP:9711"/>
        <dbReference type="ChEBI" id="CHEBI:29991"/>
        <dbReference type="ChEBI" id="CHEBI:30616"/>
        <dbReference type="ChEBI" id="CHEBI:33019"/>
        <dbReference type="ChEBI" id="CHEBI:78442"/>
        <dbReference type="ChEBI" id="CHEBI:78516"/>
        <dbReference type="ChEBI" id="CHEBI:456215"/>
        <dbReference type="EC" id="6.1.1.23"/>
    </reaction>
</comment>
<dbReference type="SUPFAM" id="SSF55681">
    <property type="entry name" value="Class II aaRS and biotin synthetases"/>
    <property type="match status" value="1"/>
</dbReference>
<dbReference type="SUPFAM" id="SSF50249">
    <property type="entry name" value="Nucleic acid-binding proteins"/>
    <property type="match status" value="1"/>
</dbReference>
<dbReference type="GO" id="GO:0050560">
    <property type="term" value="F:aspartate-tRNA(Asn) ligase activity"/>
    <property type="evidence" value="ECO:0007669"/>
    <property type="project" value="UniProtKB-EC"/>
</dbReference>
<dbReference type="InterPro" id="IPR045864">
    <property type="entry name" value="aa-tRNA-synth_II/BPL/LPL"/>
</dbReference>
<comment type="similarity">
    <text evidence="1 7">Belongs to the class-II aminoacyl-tRNA synthetase family. Type 1 subfamily.</text>
</comment>
<comment type="caution">
    <text evidence="7">Lacks conserved residue(s) required for the propagation of feature annotation.</text>
</comment>
<name>A0A1G2EM09_9BACT</name>
<feature type="binding site" evidence="7">
    <location>
        <position position="321"/>
    </location>
    <ligand>
        <name>L-aspartate</name>
        <dbReference type="ChEBI" id="CHEBI:29991"/>
    </ligand>
</feature>
<evidence type="ECO:0000256" key="3">
    <source>
        <dbReference type="ARBA" id="ARBA00022741"/>
    </source>
</evidence>
<keyword evidence="4 7" id="KW-0067">ATP-binding</keyword>
<evidence type="ECO:0000313" key="9">
    <source>
        <dbReference type="EMBL" id="OGZ26826.1"/>
    </source>
</evidence>
<dbReference type="HAMAP" id="MF_00044">
    <property type="entry name" value="Asp_tRNA_synth_type1"/>
    <property type="match status" value="1"/>
</dbReference>
<feature type="region of interest" description="Aspartate" evidence="7">
    <location>
        <begin position="197"/>
        <end position="200"/>
    </location>
</feature>
<keyword evidence="7" id="KW-0963">Cytoplasm</keyword>
<dbReference type="GO" id="GO:0005737">
    <property type="term" value="C:cytoplasm"/>
    <property type="evidence" value="ECO:0007669"/>
    <property type="project" value="UniProtKB-SubCell"/>
</dbReference>
<dbReference type="GO" id="GO:0003676">
    <property type="term" value="F:nucleic acid binding"/>
    <property type="evidence" value="ECO:0007669"/>
    <property type="project" value="InterPro"/>
</dbReference>
<comment type="subcellular location">
    <subcellularLocation>
        <location evidence="7">Cytoplasm</location>
    </subcellularLocation>
</comment>
<accession>A0A1G2EM09</accession>
<comment type="function">
    <text evidence="7">Aspartyl-tRNA synthetase with relaxed tRNA specificity since it is able to aspartylate not only its cognate tRNA(Asp) but also tRNA(Asn). Reaction proceeds in two steps: L-aspartate is first activated by ATP to form Asp-AMP and then transferred to the acceptor end of tRNA(Asp/Asn).</text>
</comment>
<dbReference type="InterPro" id="IPR006195">
    <property type="entry name" value="aa-tRNA-synth_II"/>
</dbReference>
<dbReference type="InterPro" id="IPR047089">
    <property type="entry name" value="Asp-tRNA-ligase_1_N"/>
</dbReference>